<keyword evidence="3" id="KW-0611">Plant defense</keyword>
<feature type="non-terminal residue" evidence="6">
    <location>
        <position position="544"/>
    </location>
</feature>
<dbReference type="Pfam" id="PF23286">
    <property type="entry name" value="LRR_13"/>
    <property type="match status" value="1"/>
</dbReference>
<sequence length="544" mass="61400">YLAGLKVLDLSHSHRLVRTPTFTGLPALERLVLRDCIKLVEIDESLGALERLELLNLENCKSLKKLPPGTRTLKSLKELVVSGCVQLGQLAEKLDQLAPWNLPHAGESAASHVGTSSKKLKKLGLLHSNFWSRIPARLGTQSSSFSLAILPCSLVTLDIAGCNISDNIFPRDLSFLLTLKKLILSGNPFHSLPESIDQLTMLQDLELSQCRQLKSIPQLPASLASLNVDECSSLERIGSLPLSYFVYWWEYTLSYVPTWLQRLMDYRYPFLSKNGCDKLVEVQQVFKLEPLRETSSKILCDMGLCDLESLESIKVEMFNPWSLTKWETTIKELHEHGIRSIFLPGSRIPDWFSHQSKGSKISFHVPQVTGHKSFTMCLCILYGGNDVKHSPASEICVTILNKTKYLVCPYIPTFYAVPNAKGDILWLSHWRLGNRIESGDEVCVTVDWLYSFNIKECGSRLIIEEQEEKDSASGSSEGLVLQGSPHWEQMQVSNPNRWMDHYCSVMANSAMENKYYGQIDTSSLKTTLSVPTRYQTPFYWCVSP</sequence>
<evidence type="ECO:0000256" key="2">
    <source>
        <dbReference type="ARBA" id="ARBA00022737"/>
    </source>
</evidence>
<accession>A0A9Q0FF44</accession>
<evidence type="ECO:0000313" key="7">
    <source>
        <dbReference type="Proteomes" id="UP001141552"/>
    </source>
</evidence>
<dbReference type="AlphaFoldDB" id="A0A9Q0FF44"/>
<evidence type="ECO:0008006" key="8">
    <source>
        <dbReference type="Google" id="ProtNLM"/>
    </source>
</evidence>
<feature type="domain" description="C-JID" evidence="4">
    <location>
        <begin position="343"/>
        <end position="466"/>
    </location>
</feature>
<dbReference type="InterPro" id="IPR032675">
    <property type="entry name" value="LRR_dom_sf"/>
</dbReference>
<protein>
    <recommendedName>
        <fullName evidence="8">TMV resistance protein N</fullName>
    </recommendedName>
</protein>
<gene>
    <name evidence="6" type="ORF">Tsubulata_041838</name>
</gene>
<comment type="caution">
    <text evidence="6">The sequence shown here is derived from an EMBL/GenBank/DDBJ whole genome shotgun (WGS) entry which is preliminary data.</text>
</comment>
<evidence type="ECO:0000259" key="5">
    <source>
        <dbReference type="Pfam" id="PF23286"/>
    </source>
</evidence>
<keyword evidence="1" id="KW-0433">Leucine-rich repeat</keyword>
<proteinExistence type="predicted"/>
<dbReference type="SUPFAM" id="SSF52058">
    <property type="entry name" value="L domain-like"/>
    <property type="match status" value="1"/>
</dbReference>
<dbReference type="Proteomes" id="UP001141552">
    <property type="component" value="Unassembled WGS sequence"/>
</dbReference>
<dbReference type="PANTHER" id="PTHR47186">
    <property type="entry name" value="LEUCINE-RICH REPEAT-CONTAINING PROTEIN 57"/>
    <property type="match status" value="1"/>
</dbReference>
<feature type="domain" description="Disease resistance protein RPS4B/Roq1-like leucine-rich repeats" evidence="5">
    <location>
        <begin position="146"/>
        <end position="242"/>
    </location>
</feature>
<dbReference type="PANTHER" id="PTHR47186:SF59">
    <property type="entry name" value="LEUCINE-RICH REPEAT DOMAIN, L DOMAIN-CONTAINING PROTEIN"/>
    <property type="match status" value="1"/>
</dbReference>
<name>A0A9Q0FF44_9ROSI</name>
<keyword evidence="2" id="KW-0677">Repeat</keyword>
<keyword evidence="7" id="KW-1185">Reference proteome</keyword>
<reference evidence="6" key="2">
    <citation type="journal article" date="2023" name="Plants (Basel)">
        <title>Annotation of the Turnera subulata (Passifloraceae) Draft Genome Reveals the S-Locus Evolved after the Divergence of Turneroideae from Passifloroideae in a Stepwise Manner.</title>
        <authorList>
            <person name="Henning P.M."/>
            <person name="Roalson E.H."/>
            <person name="Mir W."/>
            <person name="McCubbin A.G."/>
            <person name="Shore J.S."/>
        </authorList>
    </citation>
    <scope>NUCLEOTIDE SEQUENCE</scope>
    <source>
        <strain evidence="6">F60SS</strain>
    </source>
</reference>
<dbReference type="OrthoDB" id="1081807at2759"/>
<dbReference type="Pfam" id="PF20160">
    <property type="entry name" value="C-JID"/>
    <property type="match status" value="1"/>
</dbReference>
<dbReference type="EMBL" id="JAKUCV010005669">
    <property type="protein sequence ID" value="KAJ4830335.1"/>
    <property type="molecule type" value="Genomic_DNA"/>
</dbReference>
<evidence type="ECO:0000259" key="4">
    <source>
        <dbReference type="Pfam" id="PF20160"/>
    </source>
</evidence>
<dbReference type="InterPro" id="IPR058546">
    <property type="entry name" value="RPS4B/Roq1-like_LRR"/>
</dbReference>
<dbReference type="Gene3D" id="3.80.10.10">
    <property type="entry name" value="Ribonuclease Inhibitor"/>
    <property type="match status" value="2"/>
</dbReference>
<dbReference type="InterPro" id="IPR045344">
    <property type="entry name" value="C-JID"/>
</dbReference>
<evidence type="ECO:0000313" key="6">
    <source>
        <dbReference type="EMBL" id="KAJ4830335.1"/>
    </source>
</evidence>
<organism evidence="6 7">
    <name type="scientific">Turnera subulata</name>
    <dbReference type="NCBI Taxonomy" id="218843"/>
    <lineage>
        <taxon>Eukaryota</taxon>
        <taxon>Viridiplantae</taxon>
        <taxon>Streptophyta</taxon>
        <taxon>Embryophyta</taxon>
        <taxon>Tracheophyta</taxon>
        <taxon>Spermatophyta</taxon>
        <taxon>Magnoliopsida</taxon>
        <taxon>eudicotyledons</taxon>
        <taxon>Gunneridae</taxon>
        <taxon>Pentapetalae</taxon>
        <taxon>rosids</taxon>
        <taxon>fabids</taxon>
        <taxon>Malpighiales</taxon>
        <taxon>Passifloraceae</taxon>
        <taxon>Turnera</taxon>
    </lineage>
</organism>
<reference evidence="6" key="1">
    <citation type="submission" date="2022-02" db="EMBL/GenBank/DDBJ databases">
        <authorList>
            <person name="Henning P.M."/>
            <person name="McCubbin A.G."/>
            <person name="Shore J.S."/>
        </authorList>
    </citation>
    <scope>NUCLEOTIDE SEQUENCE</scope>
    <source>
        <strain evidence="6">F60SS</strain>
        <tissue evidence="6">Leaves</tissue>
    </source>
</reference>
<evidence type="ECO:0000256" key="1">
    <source>
        <dbReference type="ARBA" id="ARBA00022614"/>
    </source>
</evidence>
<evidence type="ECO:0000256" key="3">
    <source>
        <dbReference type="ARBA" id="ARBA00022821"/>
    </source>
</evidence>